<organism evidence="4 5">
    <name type="scientific">Allofranklinella schreckenbergeri</name>
    <dbReference type="NCBI Taxonomy" id="1076744"/>
    <lineage>
        <taxon>Bacteria</taxon>
        <taxon>Pseudomonadati</taxon>
        <taxon>Pseudomonadota</taxon>
        <taxon>Betaproteobacteria</taxon>
        <taxon>Burkholderiales</taxon>
        <taxon>Comamonadaceae</taxon>
        <taxon>Allofranklinella</taxon>
    </lineage>
</organism>
<dbReference type="EMBL" id="RDQM01000005">
    <property type="protein sequence ID" value="RMW99181.1"/>
    <property type="molecule type" value="Genomic_DNA"/>
</dbReference>
<dbReference type="RefSeq" id="WP_122237959.1">
    <property type="nucleotide sequence ID" value="NZ_RDQM01000005.1"/>
</dbReference>
<evidence type="ECO:0000256" key="1">
    <source>
        <dbReference type="NCBIfam" id="TIGR02257"/>
    </source>
</evidence>
<dbReference type="PANTHER" id="PTHR44119:SF4">
    <property type="entry name" value="AEROBIC COBALTOCHELATASE SUBUNIT COBN"/>
    <property type="match status" value="1"/>
</dbReference>
<evidence type="ECO:0000259" key="3">
    <source>
        <dbReference type="Pfam" id="PF02514"/>
    </source>
</evidence>
<feature type="compositionally biased region" description="Pro residues" evidence="2">
    <location>
        <begin position="870"/>
        <end position="886"/>
    </location>
</feature>
<evidence type="ECO:0000256" key="2">
    <source>
        <dbReference type="SAM" id="MobiDB-lite"/>
    </source>
</evidence>
<name>A0A3M6Q9N8_9BURK</name>
<feature type="domain" description="CobN/magnesium chelatase" evidence="3">
    <location>
        <begin position="143"/>
        <end position="1322"/>
    </location>
</feature>
<dbReference type="EC" id="6.6.1.2" evidence="1"/>
<dbReference type="Pfam" id="PF02514">
    <property type="entry name" value="CobN-Mg_chel"/>
    <property type="match status" value="1"/>
</dbReference>
<feature type="region of interest" description="Disordered" evidence="2">
    <location>
        <begin position="862"/>
        <end position="888"/>
    </location>
</feature>
<dbReference type="CDD" id="cd10150">
    <property type="entry name" value="CobN_like"/>
    <property type="match status" value="1"/>
</dbReference>
<proteinExistence type="predicted"/>
<dbReference type="Proteomes" id="UP000267521">
    <property type="component" value="Unassembled WGS sequence"/>
</dbReference>
<dbReference type="PANTHER" id="PTHR44119">
    <property type="entry name" value="MAGNESIUM-CHELATASE SUBUNIT CHLH, CHLOROPLASTIC"/>
    <property type="match status" value="1"/>
</dbReference>
<dbReference type="InterPro" id="IPR011953">
    <property type="entry name" value="Cobalto_CobN"/>
</dbReference>
<dbReference type="NCBIfam" id="TIGR02257">
    <property type="entry name" value="cobalto_cobN"/>
    <property type="match status" value="1"/>
</dbReference>
<dbReference type="InterPro" id="IPR003672">
    <property type="entry name" value="CobN/Mg_chltase"/>
</dbReference>
<sequence length="1344" mass="144401">MHLLSTRPGGFVEDDSIVTCLDQTPADVVVLSSADTTLALLAAAQGALLQADAAFPSLRLANVLHLRQNASFDRYADEVLRHARVVIVDHLGSESAWPYGIGQLGALARLHGQALALFSGDLTEDPDLLARGTLPVATARRLWQYLRAGGAGNARAFLQAVAFHGLGHGREPPPPRPMPQVALHAPPAWLAAAQAAQAAQEVAEADGAATPAAATVIATTAPDDRAALLAHWHAGAPVVALVFYRSHLLAGNTAAFDDLALALHAQGLNPLPLALDSLKDSLCLAALRQLCAEHAVQLVLNTTAFAALGHGEAGAAFEPLAGDAPVLQVIVSGGNRDDWLQDSQGLRPRDIAMQVVLPEVDGRVITRAISFKAGTRRCPHTQVDLVHYQSEPDRIAFVAELAARWCRLRRLPAPAKRLALVLANYPGSEARIGSGVGLDTPASIIALLRLLRDEGHDLGDAARLPADGDALMRALIAGIANDPAQWPLRPAFQSYALADYHARLAQLPPGMLEAITARWGAPEADPLLRQGRFMIAGLRLGKVFIGIQPARTLDAALGGAADYASYHDADLVPPHSYLAFYFWLRDVFGVDAIAHVGKHGNLEWLPGKSLALSAACWPDAILGPLPHLYPFIVNDPGEGAQAKRRAQAVIIDHLMPPLTRAENHGPMQELERLVDEYYEALLVDLRRAALLRQHILALARQQRLAEELGLPEAAATSPANAPDASAAEEALLTRIDAYLCELKETQIRDGLHVFGQSPQGRQRRDTLLALARYASGDSDGGDIDGARAHGSAQQSEGLLAALAADLLGEGFDPFHDDPAQPWHGPRPAALQAVSSEAWRHHGHTRERLELLAAGLLEAVMPDGGESARLPSPPAEQPDATTPPPGPRTRAALERIARVLAPRLDACGPQELAAFSAALQGRFVQPGPSGSPSRGRPDVLPTGRNFYTVDTRAIPTRTAWALGEKAAQRLIERHLQEHGDYPRAVGLSVWGTATMRTGGDDIAQALALIGVRPKWAPGSQRVVDFEVIPRVGLHRPRVDVTLRISGLFRDAFPATVQLFDAAVQAVAEQDGEDEADNPIRARILQDSAALQASGLGAQQARQQAGWRIFGAAPGHYGSGLDTLLQHNQWDSDADLAHAWLARGQHAYGQHDHGSDASQMLPRRLAQLDVVLQNQDSREHDLLDSGDYWQFQGGMAAAVRHLSGRQPALYHGDHGNPAQPRVRALREEIARIVRARVTNPKWIEGAMRHGYKGAFEMAATVDYLFGFDATCRVVGDHQYALVADAYAFNDATRAFLQAHNPQALADILARLREAIARGLWQQPGDYAARLHALALAHDERMEGGGR</sequence>
<evidence type="ECO:0000313" key="4">
    <source>
        <dbReference type="EMBL" id="RMW99181.1"/>
    </source>
</evidence>
<evidence type="ECO:0000313" key="5">
    <source>
        <dbReference type="Proteomes" id="UP000267521"/>
    </source>
</evidence>
<reference evidence="4 5" key="1">
    <citation type="submission" date="2018-10" db="EMBL/GenBank/DDBJ databases">
        <title>Comamonadaceae CDC group NO-1 genome sequencing and assembly.</title>
        <authorList>
            <person name="Bernier A.-M."/>
            <person name="Bernard K."/>
        </authorList>
    </citation>
    <scope>NUCLEOTIDE SEQUENCE [LARGE SCALE GENOMIC DNA]</scope>
    <source>
        <strain evidence="4 5">NML970147</strain>
    </source>
</reference>
<comment type="caution">
    <text evidence="4">The sequence shown here is derived from an EMBL/GenBank/DDBJ whole genome shotgun (WGS) entry which is preliminary data.</text>
</comment>
<dbReference type="GO" id="GO:0009236">
    <property type="term" value="P:cobalamin biosynthetic process"/>
    <property type="evidence" value="ECO:0007669"/>
    <property type="project" value="UniProtKB-UniRule"/>
</dbReference>
<dbReference type="GO" id="GO:0051116">
    <property type="term" value="F:cobaltochelatase activity"/>
    <property type="evidence" value="ECO:0007669"/>
    <property type="project" value="UniProtKB-UniRule"/>
</dbReference>
<gene>
    <name evidence="4" type="primary">cobN</name>
    <name evidence="4" type="ORF">EBQ26_05185</name>
</gene>
<accession>A0A3M6Q9N8</accession>
<protein>
    <recommendedName>
        <fullName evidence="1">Cobaltochelatase subunit CobN</fullName>
        <ecNumber evidence="1">6.6.1.2</ecNumber>
    </recommendedName>
</protein>